<gene>
    <name evidence="2" type="ORF">ACFQBM_13160</name>
</gene>
<protein>
    <recommendedName>
        <fullName evidence="4">Lipoprotein</fullName>
    </recommendedName>
</protein>
<accession>A0ABW1YND5</accession>
<feature type="signal peptide" evidence="1">
    <location>
        <begin position="1"/>
        <end position="22"/>
    </location>
</feature>
<name>A0ABW1YND5_9GAMM</name>
<keyword evidence="1" id="KW-0732">Signal</keyword>
<keyword evidence="3" id="KW-1185">Reference proteome</keyword>
<proteinExistence type="predicted"/>
<reference evidence="3" key="1">
    <citation type="journal article" date="2019" name="Int. J. Syst. Evol. Microbiol.">
        <title>The Global Catalogue of Microorganisms (GCM) 10K type strain sequencing project: providing services to taxonomists for standard genome sequencing and annotation.</title>
        <authorList>
            <consortium name="The Broad Institute Genomics Platform"/>
            <consortium name="The Broad Institute Genome Sequencing Center for Infectious Disease"/>
            <person name="Wu L."/>
            <person name="Ma J."/>
        </authorList>
    </citation>
    <scope>NUCLEOTIDE SEQUENCE [LARGE SCALE GENOMIC DNA]</scope>
    <source>
        <strain evidence="3">CGMCC 1.13718</strain>
    </source>
</reference>
<dbReference type="RefSeq" id="WP_264299857.1">
    <property type="nucleotide sequence ID" value="NZ_JACZFR010000009.1"/>
</dbReference>
<feature type="chain" id="PRO_5047186461" description="Lipoprotein" evidence="1">
    <location>
        <begin position="23"/>
        <end position="43"/>
    </location>
</feature>
<dbReference type="EMBL" id="JBHSVR010000001">
    <property type="protein sequence ID" value="MFC6634242.1"/>
    <property type="molecule type" value="Genomic_DNA"/>
</dbReference>
<dbReference type="PROSITE" id="PS51257">
    <property type="entry name" value="PROKAR_LIPOPROTEIN"/>
    <property type="match status" value="1"/>
</dbReference>
<organism evidence="2 3">
    <name type="scientific">Microbulbifer taiwanensis</name>
    <dbReference type="NCBI Taxonomy" id="986746"/>
    <lineage>
        <taxon>Bacteria</taxon>
        <taxon>Pseudomonadati</taxon>
        <taxon>Pseudomonadota</taxon>
        <taxon>Gammaproteobacteria</taxon>
        <taxon>Cellvibrionales</taxon>
        <taxon>Microbulbiferaceae</taxon>
        <taxon>Microbulbifer</taxon>
    </lineage>
</organism>
<evidence type="ECO:0000256" key="1">
    <source>
        <dbReference type="SAM" id="SignalP"/>
    </source>
</evidence>
<sequence length="43" mass="4444">MKVRLALLLLAAFLLSSCTGGSGIGACSDNDRRGPQPFPHAMA</sequence>
<dbReference type="Proteomes" id="UP001596425">
    <property type="component" value="Unassembled WGS sequence"/>
</dbReference>
<evidence type="ECO:0000313" key="3">
    <source>
        <dbReference type="Proteomes" id="UP001596425"/>
    </source>
</evidence>
<evidence type="ECO:0008006" key="4">
    <source>
        <dbReference type="Google" id="ProtNLM"/>
    </source>
</evidence>
<comment type="caution">
    <text evidence="2">The sequence shown here is derived from an EMBL/GenBank/DDBJ whole genome shotgun (WGS) entry which is preliminary data.</text>
</comment>
<evidence type="ECO:0000313" key="2">
    <source>
        <dbReference type="EMBL" id="MFC6634242.1"/>
    </source>
</evidence>